<dbReference type="Proteomes" id="UP000465712">
    <property type="component" value="Unassembled WGS sequence"/>
</dbReference>
<protein>
    <submittedName>
        <fullName evidence="1">Uncharacterized protein</fullName>
    </submittedName>
</protein>
<evidence type="ECO:0000313" key="2">
    <source>
        <dbReference type="Proteomes" id="UP000465712"/>
    </source>
</evidence>
<gene>
    <name evidence="1" type="ORF">CAG72_04175</name>
</gene>
<evidence type="ECO:0000313" key="1">
    <source>
        <dbReference type="EMBL" id="NAW64408.1"/>
    </source>
</evidence>
<dbReference type="EMBL" id="WXWW01000071">
    <property type="protein sequence ID" value="NAW64408.1"/>
    <property type="molecule type" value="Genomic_DNA"/>
</dbReference>
<reference evidence="1 2" key="1">
    <citation type="submission" date="2017-05" db="EMBL/GenBank/DDBJ databases">
        <title>High clonality and local adaptation shapes Vibrionaceae linages within an endangered oasis.</title>
        <authorList>
            <person name="Vazquez-Rosas-Landa M."/>
        </authorList>
    </citation>
    <scope>NUCLEOTIDE SEQUENCE [LARGE SCALE GENOMIC DNA]</scope>
    <source>
        <strain evidence="1 2">P46_P4S1P180</strain>
    </source>
</reference>
<dbReference type="RefSeq" id="WP_161443126.1">
    <property type="nucleotide sequence ID" value="NZ_WXWU01000084.1"/>
</dbReference>
<organism evidence="1 2">
    <name type="scientific">Photobacterium halotolerans</name>
    <dbReference type="NCBI Taxonomy" id="265726"/>
    <lineage>
        <taxon>Bacteria</taxon>
        <taxon>Pseudomonadati</taxon>
        <taxon>Pseudomonadota</taxon>
        <taxon>Gammaproteobacteria</taxon>
        <taxon>Vibrionales</taxon>
        <taxon>Vibrionaceae</taxon>
        <taxon>Photobacterium</taxon>
    </lineage>
</organism>
<dbReference type="OrthoDB" id="5813431at2"/>
<sequence>MTKKPRRRPFVMLNRLPLLAVLFFPCFTAASSEPGIAAAQGAVSSRNTASVLAEAFEQSAQLWRRDAIAYARLPSRDDIGQMLITYGLDAAGKPVPVSQQEIVQDSVVVRDMQPLVGAVYREYLMTQTAWFEEYGMLPDTLSFHSYQSLRQVQVLTVDAQLLSALGSPDGKTVELKTSDFPAFFDENQDAETELPTVTLMLGDRVTDAGEVIAIDTLQQRYSFQGDRPQI</sequence>
<proteinExistence type="predicted"/>
<name>A0A7X4Y0B1_9GAMM</name>
<comment type="caution">
    <text evidence="1">The sequence shown here is derived from an EMBL/GenBank/DDBJ whole genome shotgun (WGS) entry which is preliminary data.</text>
</comment>
<accession>A0A7X4Y0B1</accession>
<dbReference type="AlphaFoldDB" id="A0A7X4Y0B1"/>